<dbReference type="GO" id="GO:0005886">
    <property type="term" value="C:plasma membrane"/>
    <property type="evidence" value="ECO:0007669"/>
    <property type="project" value="TreeGrafter"/>
</dbReference>
<dbReference type="EMBL" id="VFPA01000008">
    <property type="protein sequence ID" value="TQM01749.1"/>
    <property type="molecule type" value="Genomic_DNA"/>
</dbReference>
<feature type="transmembrane region" description="Helical" evidence="2">
    <location>
        <begin position="7"/>
        <end position="25"/>
    </location>
</feature>
<feature type="transmembrane region" description="Helical" evidence="2">
    <location>
        <begin position="60"/>
        <end position="82"/>
    </location>
</feature>
<sequence length="464" mass="46626">MTTWLIVVYLAVFVGIALLIVRVKINPLVALLLGAIALGLGTGVSPAAVVDGLNEGFGQLMAEVGLLITLGVIMGVLMSSYGAVERIVGAIVSLFGRRGSPYAFGVTLSTVTPSIYYDVLLVVVAPIARRVALLSGRPVAALAGPVALGLAAGNALVIPGSAMLAYLGQLSLDPGALLVPGFALAIPAAVLTVWLYVLVIERFGWWSPERDEEPAAATGGAATVPAAGPDRTVSAGPSTAATATGVRQRELPSLLTAIAPLLVVLVLVVAGIVLPDLGVASPALDLLGAPVIALLAGALTALAVAVRRVGLEGQARIVENALETVGTILAVTAVAGSLGVVIAATGIEDVLSGLFAANRAIPLLVIWLVAATMRAAIGGQTVAGLTAIGIIGPVVADLGLSPALVILAAGAGGCFGGQFSDNAFWMFRSLFGLSTRGTLKTYTLAQSMLSVIALLLVLAADLVV</sequence>
<dbReference type="Pfam" id="PF02447">
    <property type="entry name" value="GntP_permease"/>
    <property type="match status" value="1"/>
</dbReference>
<feature type="transmembrane region" description="Helical" evidence="2">
    <location>
        <begin position="31"/>
        <end position="53"/>
    </location>
</feature>
<feature type="region of interest" description="Disordered" evidence="1">
    <location>
        <begin position="214"/>
        <end position="239"/>
    </location>
</feature>
<organism evidence="3 4">
    <name type="scientific">Pseudonocardia kunmingensis</name>
    <dbReference type="NCBI Taxonomy" id="630975"/>
    <lineage>
        <taxon>Bacteria</taxon>
        <taxon>Bacillati</taxon>
        <taxon>Actinomycetota</taxon>
        <taxon>Actinomycetes</taxon>
        <taxon>Pseudonocardiales</taxon>
        <taxon>Pseudonocardiaceae</taxon>
        <taxon>Pseudonocardia</taxon>
    </lineage>
</organism>
<feature type="transmembrane region" description="Helical" evidence="2">
    <location>
        <begin position="350"/>
        <end position="370"/>
    </location>
</feature>
<dbReference type="AlphaFoldDB" id="A0A543CXH5"/>
<comment type="caution">
    <text evidence="3">The sequence shown here is derived from an EMBL/GenBank/DDBJ whole genome shotgun (WGS) entry which is preliminary data.</text>
</comment>
<keyword evidence="2" id="KW-0472">Membrane</keyword>
<proteinExistence type="predicted"/>
<keyword evidence="2" id="KW-1133">Transmembrane helix</keyword>
<feature type="transmembrane region" description="Helical" evidence="2">
    <location>
        <begin position="377"/>
        <end position="396"/>
    </location>
</feature>
<feature type="transmembrane region" description="Helical" evidence="2">
    <location>
        <begin position="321"/>
        <end position="344"/>
    </location>
</feature>
<evidence type="ECO:0000256" key="1">
    <source>
        <dbReference type="SAM" id="MobiDB-lite"/>
    </source>
</evidence>
<feature type="transmembrane region" description="Helical" evidence="2">
    <location>
        <begin position="139"/>
        <end position="158"/>
    </location>
</feature>
<feature type="transmembrane region" description="Helical" evidence="2">
    <location>
        <begin position="286"/>
        <end position="309"/>
    </location>
</feature>
<dbReference type="PANTHER" id="PTHR30354:SF11">
    <property type="entry name" value="PERMEASE"/>
    <property type="match status" value="1"/>
</dbReference>
<feature type="compositionally biased region" description="Low complexity" evidence="1">
    <location>
        <begin position="215"/>
        <end position="239"/>
    </location>
</feature>
<dbReference type="GO" id="GO:0015128">
    <property type="term" value="F:gluconate transmembrane transporter activity"/>
    <property type="evidence" value="ECO:0007669"/>
    <property type="project" value="InterPro"/>
</dbReference>
<name>A0A543CXH5_9PSEU</name>
<reference evidence="3 4" key="1">
    <citation type="submission" date="2019-06" db="EMBL/GenBank/DDBJ databases">
        <title>Sequencing the genomes of 1000 actinobacteria strains.</title>
        <authorList>
            <person name="Klenk H.-P."/>
        </authorList>
    </citation>
    <scope>NUCLEOTIDE SEQUENCE [LARGE SCALE GENOMIC DNA]</scope>
    <source>
        <strain evidence="3 4">DSM 45301</strain>
    </source>
</reference>
<dbReference type="Proteomes" id="UP000315677">
    <property type="component" value="Unassembled WGS sequence"/>
</dbReference>
<evidence type="ECO:0000256" key="2">
    <source>
        <dbReference type="SAM" id="Phobius"/>
    </source>
</evidence>
<dbReference type="PANTHER" id="PTHR30354">
    <property type="entry name" value="GNT FAMILY GLUCONATE TRANSPORTER"/>
    <property type="match status" value="1"/>
</dbReference>
<gene>
    <name evidence="3" type="ORF">FB558_8263</name>
</gene>
<feature type="transmembrane region" description="Helical" evidence="2">
    <location>
        <begin position="254"/>
        <end position="274"/>
    </location>
</feature>
<accession>A0A543CXH5</accession>
<feature type="transmembrane region" description="Helical" evidence="2">
    <location>
        <begin position="178"/>
        <end position="200"/>
    </location>
</feature>
<evidence type="ECO:0000313" key="3">
    <source>
        <dbReference type="EMBL" id="TQM01749.1"/>
    </source>
</evidence>
<keyword evidence="4" id="KW-1185">Reference proteome</keyword>
<dbReference type="RefSeq" id="WP_142064543.1">
    <property type="nucleotide sequence ID" value="NZ_VFPA01000008.1"/>
</dbReference>
<dbReference type="InterPro" id="IPR003474">
    <property type="entry name" value="Glcn_transporter"/>
</dbReference>
<feature type="transmembrane region" description="Helical" evidence="2">
    <location>
        <begin position="402"/>
        <end position="420"/>
    </location>
</feature>
<feature type="transmembrane region" description="Helical" evidence="2">
    <location>
        <begin position="441"/>
        <end position="460"/>
    </location>
</feature>
<keyword evidence="2" id="KW-0812">Transmembrane</keyword>
<protein>
    <submittedName>
        <fullName evidence="3">H+/gluconate symporter-like permease</fullName>
    </submittedName>
</protein>
<evidence type="ECO:0000313" key="4">
    <source>
        <dbReference type="Proteomes" id="UP000315677"/>
    </source>
</evidence>
<dbReference type="OrthoDB" id="3636773at2"/>